<evidence type="ECO:0000313" key="2">
    <source>
        <dbReference type="Proteomes" id="UP000184749"/>
    </source>
</evidence>
<gene>
    <name evidence="1" type="ORF">IE4872_CH01603</name>
</gene>
<name>A0A1L5NH42_9HYPH</name>
<sequence length="142" mass="15398">MPSAEVIQFPETSRFSFARAIALDLSRLDFDAGKKHWQNVCRDLRKRLRSDGVSTDAVRIMIKELADDVHHQLRDPSLQKQMTGEPTVILSMKGETIATLRRGDGAGEAGVLGQGTKFLAGLGGAHETPEYDAAHAREGGAA</sequence>
<dbReference type="EMBL" id="CP017101">
    <property type="protein sequence ID" value="APO67245.1"/>
    <property type="molecule type" value="Genomic_DNA"/>
</dbReference>
<dbReference type="STRING" id="56730.IE4872_CH01603"/>
<reference evidence="1 2" key="1">
    <citation type="submission" date="2016-09" db="EMBL/GenBank/DDBJ databases">
        <title>The complete genome sequences of Rhizobium gallicum, symbiovars gallicum and phaseoli, symbionts associated to common bean (Phaseolus vulgaris).</title>
        <authorList>
            <person name="Bustos P."/>
            <person name="Santamaria R.I."/>
            <person name="Perez-Carrascal O.M."/>
            <person name="Juarez S."/>
            <person name="Lozano L."/>
            <person name="Martinez-Flores I."/>
            <person name="Martinez-Romero E."/>
            <person name="Cevallos M."/>
            <person name="Romero D."/>
            <person name="Davila G."/>
            <person name="Gonzalez V."/>
        </authorList>
    </citation>
    <scope>NUCLEOTIDE SEQUENCE [LARGE SCALE GENOMIC DNA]</scope>
    <source>
        <strain evidence="1 2">IE4872</strain>
    </source>
</reference>
<accession>A0A1L5NH42</accession>
<evidence type="ECO:0000313" key="1">
    <source>
        <dbReference type="EMBL" id="APO67245.1"/>
    </source>
</evidence>
<organism evidence="1 2">
    <name type="scientific">Rhizobium gallicum</name>
    <dbReference type="NCBI Taxonomy" id="56730"/>
    <lineage>
        <taxon>Bacteria</taxon>
        <taxon>Pseudomonadati</taxon>
        <taxon>Pseudomonadota</taxon>
        <taxon>Alphaproteobacteria</taxon>
        <taxon>Hyphomicrobiales</taxon>
        <taxon>Rhizobiaceae</taxon>
        <taxon>Rhizobium/Agrobacterium group</taxon>
        <taxon>Rhizobium</taxon>
    </lineage>
</organism>
<dbReference type="AlphaFoldDB" id="A0A1L5NH42"/>
<dbReference type="InterPro" id="IPR045720">
    <property type="entry name" value="DUF6074"/>
</dbReference>
<dbReference type="Pfam" id="PF19551">
    <property type="entry name" value="DUF6074"/>
    <property type="match status" value="1"/>
</dbReference>
<protein>
    <submittedName>
        <fullName evidence="1">Uncharacterized protein</fullName>
    </submittedName>
</protein>
<dbReference type="Proteomes" id="UP000184749">
    <property type="component" value="Chromosome"/>
</dbReference>
<proteinExistence type="predicted"/>